<feature type="compositionally biased region" description="Low complexity" evidence="10">
    <location>
        <begin position="486"/>
        <end position="495"/>
    </location>
</feature>
<dbReference type="GO" id="GO:0006508">
    <property type="term" value="P:proteolysis"/>
    <property type="evidence" value="ECO:0007669"/>
    <property type="project" value="InterPro"/>
</dbReference>
<dbReference type="KEGG" id="bvz:BRAD3257_8382"/>
<dbReference type="PANTHER" id="PTHR21581:SF6">
    <property type="entry name" value="TRAFFICKING PROTEIN PARTICLE COMPLEX SUBUNIT 12"/>
    <property type="match status" value="1"/>
</dbReference>
<dbReference type="Proteomes" id="UP000246085">
    <property type="component" value="Chromosome BRAD3257"/>
</dbReference>
<protein>
    <recommendedName>
        <fullName evidence="11">Peptidase S11 D-alanyl-D-alanine carboxypeptidase A N-terminal domain-containing protein</fullName>
    </recommendedName>
</protein>
<dbReference type="Pfam" id="PF00768">
    <property type="entry name" value="Peptidase_S11"/>
    <property type="match status" value="1"/>
</dbReference>
<feature type="domain" description="Peptidase S11 D-alanyl-D-alanine carboxypeptidase A N-terminal" evidence="11">
    <location>
        <begin position="96"/>
        <end position="318"/>
    </location>
</feature>
<feature type="compositionally biased region" description="Low complexity" evidence="10">
    <location>
        <begin position="531"/>
        <end position="561"/>
    </location>
</feature>
<feature type="region of interest" description="Disordered" evidence="10">
    <location>
        <begin position="450"/>
        <end position="561"/>
    </location>
</feature>
<evidence type="ECO:0000256" key="5">
    <source>
        <dbReference type="ARBA" id="ARBA00022984"/>
    </source>
</evidence>
<evidence type="ECO:0000256" key="7">
    <source>
        <dbReference type="PIRSR" id="PIRSR618044-1"/>
    </source>
</evidence>
<evidence type="ECO:0000256" key="6">
    <source>
        <dbReference type="ARBA" id="ARBA00023316"/>
    </source>
</evidence>
<keyword evidence="2" id="KW-0732">Signal</keyword>
<dbReference type="GO" id="GO:0008360">
    <property type="term" value="P:regulation of cell shape"/>
    <property type="evidence" value="ECO:0007669"/>
    <property type="project" value="UniProtKB-KW"/>
</dbReference>
<feature type="binding site" evidence="8">
    <location>
        <position position="288"/>
    </location>
    <ligand>
        <name>substrate</name>
    </ligand>
</feature>
<sequence>MLQQVPTASSKFGPFHCGIPCPSPYYRRTSRYRFATPQAAAPDFRIDNQITRAVRIRRISKDRNRIVHALRPLLRKFLFKLFAATLACAAVLAPRAASAEALLLIEADSGKVLQADNATVPWYPASVTKIMTAYVTLKAVKDGRLTLDTLLTVSPTAASQSPSKMGFRPGTQVTVDNALKMMMVKSANDMAVVLAEGVGGSIDGFSAMMNDTAKKLGMTQTSYVNPNGLPADGQITSARDLGILARSFLRDLPEYEYFVHIPAIRFGKRVTGNFNKLIGRYPGADGFKTGFICASGYNLVASATRNGRRLIAVVLGANSGTARAVKAAQLLERGFAQDNLTWLRPSLGTVENLVPVDATPPNLRDEMCGGHRKRPATDEDDALIAAGGGTTGSASATGGEAQVTFFTAGLQPPLMKASELMASAPAAVEPVLVYTGPTRTGTALIAAVAADADQQTASKPRGKKSRVAKKPDAADKPTDKPKDTKTAAAKPNAKQADGKSDGRTAAKPAPTKPAGAKHAAAKPDAAKPAEKPAASGDQAAKPAKPKATTKPAAAAKPANNS</sequence>
<dbReference type="PRINTS" id="PR00725">
    <property type="entry name" value="DADACBPTASE1"/>
</dbReference>
<proteinExistence type="inferred from homology"/>
<dbReference type="PANTHER" id="PTHR21581">
    <property type="entry name" value="D-ALANYL-D-ALANINE CARBOXYPEPTIDASE"/>
    <property type="match status" value="1"/>
</dbReference>
<evidence type="ECO:0000259" key="11">
    <source>
        <dbReference type="Pfam" id="PF00768"/>
    </source>
</evidence>
<feature type="active site" description="Proton acceptor" evidence="7">
    <location>
        <position position="129"/>
    </location>
</feature>
<evidence type="ECO:0000256" key="8">
    <source>
        <dbReference type="PIRSR" id="PIRSR618044-2"/>
    </source>
</evidence>
<feature type="active site" description="Acyl-ester intermediate" evidence="7">
    <location>
        <position position="126"/>
    </location>
</feature>
<dbReference type="GO" id="GO:0071555">
    <property type="term" value="P:cell wall organization"/>
    <property type="evidence" value="ECO:0007669"/>
    <property type="project" value="UniProtKB-KW"/>
</dbReference>
<keyword evidence="5" id="KW-0573">Peptidoglycan synthesis</keyword>
<evidence type="ECO:0000256" key="4">
    <source>
        <dbReference type="ARBA" id="ARBA00022960"/>
    </source>
</evidence>
<dbReference type="AlphaFoldDB" id="A0A2U3QCA7"/>
<evidence type="ECO:0000256" key="1">
    <source>
        <dbReference type="ARBA" id="ARBA00007164"/>
    </source>
</evidence>
<evidence type="ECO:0000313" key="13">
    <source>
        <dbReference type="Proteomes" id="UP000246085"/>
    </source>
</evidence>
<keyword evidence="3" id="KW-0378">Hydrolase</keyword>
<evidence type="ECO:0000256" key="2">
    <source>
        <dbReference type="ARBA" id="ARBA00022729"/>
    </source>
</evidence>
<dbReference type="InterPro" id="IPR012338">
    <property type="entry name" value="Beta-lactam/transpept-like"/>
</dbReference>
<dbReference type="GO" id="GO:0009002">
    <property type="term" value="F:serine-type D-Ala-D-Ala carboxypeptidase activity"/>
    <property type="evidence" value="ECO:0007669"/>
    <property type="project" value="InterPro"/>
</dbReference>
<evidence type="ECO:0000256" key="10">
    <source>
        <dbReference type="SAM" id="MobiDB-lite"/>
    </source>
</evidence>
<gene>
    <name evidence="12" type="ORF">BRAD3257_8382</name>
</gene>
<name>A0A2U3QCA7_9BRAD</name>
<keyword evidence="4" id="KW-0133">Cell shape</keyword>
<accession>A0A2U3QCA7</accession>
<evidence type="ECO:0000313" key="12">
    <source>
        <dbReference type="EMBL" id="SPP98969.1"/>
    </source>
</evidence>
<dbReference type="GO" id="GO:0009252">
    <property type="term" value="P:peptidoglycan biosynthetic process"/>
    <property type="evidence" value="ECO:0007669"/>
    <property type="project" value="UniProtKB-KW"/>
</dbReference>
<dbReference type="EMBL" id="LS398110">
    <property type="protein sequence ID" value="SPP98969.1"/>
    <property type="molecule type" value="Genomic_DNA"/>
</dbReference>
<dbReference type="SUPFAM" id="SSF56601">
    <property type="entry name" value="beta-lactamase/transpeptidase-like"/>
    <property type="match status" value="1"/>
</dbReference>
<dbReference type="InterPro" id="IPR001967">
    <property type="entry name" value="Peptidase_S11_N"/>
</dbReference>
<evidence type="ECO:0000256" key="9">
    <source>
        <dbReference type="RuleBase" id="RU004016"/>
    </source>
</evidence>
<feature type="compositionally biased region" description="Low complexity" evidence="10">
    <location>
        <begin position="505"/>
        <end position="518"/>
    </location>
</feature>
<feature type="active site" evidence="7">
    <location>
        <position position="186"/>
    </location>
</feature>
<reference evidence="12 13" key="1">
    <citation type="submission" date="2018-03" db="EMBL/GenBank/DDBJ databases">
        <authorList>
            <person name="Gully D."/>
        </authorList>
    </citation>
    <scope>NUCLEOTIDE SEQUENCE [LARGE SCALE GENOMIC DNA]</scope>
    <source>
        <strain evidence="12">ORS3257</strain>
    </source>
</reference>
<comment type="similarity">
    <text evidence="1 9">Belongs to the peptidase S11 family.</text>
</comment>
<organism evidence="12 13">
    <name type="scientific">Bradyrhizobium vignae</name>
    <dbReference type="NCBI Taxonomy" id="1549949"/>
    <lineage>
        <taxon>Bacteria</taxon>
        <taxon>Pseudomonadati</taxon>
        <taxon>Pseudomonadota</taxon>
        <taxon>Alphaproteobacteria</taxon>
        <taxon>Hyphomicrobiales</taxon>
        <taxon>Nitrobacteraceae</taxon>
        <taxon>Bradyrhizobium</taxon>
    </lineage>
</organism>
<dbReference type="Gene3D" id="3.40.710.10">
    <property type="entry name" value="DD-peptidase/beta-lactamase superfamily"/>
    <property type="match status" value="1"/>
</dbReference>
<evidence type="ECO:0000256" key="3">
    <source>
        <dbReference type="ARBA" id="ARBA00022801"/>
    </source>
</evidence>
<dbReference type="InterPro" id="IPR018044">
    <property type="entry name" value="Peptidase_S11"/>
</dbReference>
<keyword evidence="6" id="KW-0961">Cell wall biogenesis/degradation</keyword>
<feature type="compositionally biased region" description="Basic and acidic residues" evidence="10">
    <location>
        <begin position="469"/>
        <end position="485"/>
    </location>
</feature>
<dbReference type="FunFam" id="3.40.710.10:FF:000062">
    <property type="entry name" value="Peptidase M15"/>
    <property type="match status" value="1"/>
</dbReference>